<dbReference type="Proteomes" id="UP000502508">
    <property type="component" value="Chromosome"/>
</dbReference>
<dbReference type="KEGG" id="pfla:Pflav_049260"/>
<sequence>MKIQPRQQLLDIWQATVRASFQDGKWSWGGRNRTNSISDAEQLLSILLPATEISFFQLEQPNETADDVLAALRGLGDAVEVPQVLVRVITDYMERYTDASGTPTFAGDTYFRCAENDGDPTAAQASIDVVDSFAMSVTLSLATMSFVRGFRREVRRESLRSEIDRLEAMASKRLSAALVGLLRSFTISVMDADSAEGQQLIRTTNQQGLPVRQVIEELRVALRQVRAALREITIGFEMDTSELLDNPNRLFECGWSWGSSRTHQSSGPTRTWASSPGESPRPRHTSTSPWWRWTRSKDSSPSAPGSWRCSTRSSSGSRGRFNCAGTSRRRTGRRSPVSGVGGGRSKTFHGAPRTAWSPTTSACW</sequence>
<dbReference type="EMBL" id="AP022870">
    <property type="protein sequence ID" value="BCB78516.1"/>
    <property type="molecule type" value="Genomic_DNA"/>
</dbReference>
<evidence type="ECO:0000256" key="1">
    <source>
        <dbReference type="SAM" id="MobiDB-lite"/>
    </source>
</evidence>
<reference evidence="2 3" key="2">
    <citation type="submission" date="2020-03" db="EMBL/GenBank/DDBJ databases">
        <authorList>
            <person name="Ichikawa N."/>
            <person name="Kimura A."/>
            <person name="Kitahashi Y."/>
            <person name="Uohara A."/>
        </authorList>
    </citation>
    <scope>NUCLEOTIDE SEQUENCE [LARGE SCALE GENOMIC DNA]</scope>
    <source>
        <strain evidence="2 3">NBRC 107702</strain>
    </source>
</reference>
<dbReference type="NCBIfam" id="NF040567">
    <property type="entry name" value="SCO2524_fam"/>
    <property type="match status" value="1"/>
</dbReference>
<feature type="compositionally biased region" description="Polar residues" evidence="1">
    <location>
        <begin position="259"/>
        <end position="277"/>
    </location>
</feature>
<feature type="compositionally biased region" description="Low complexity" evidence="1">
    <location>
        <begin position="305"/>
        <end position="320"/>
    </location>
</feature>
<evidence type="ECO:0000313" key="2">
    <source>
        <dbReference type="EMBL" id="BCB78516.1"/>
    </source>
</evidence>
<reference evidence="2 3" key="1">
    <citation type="submission" date="2020-03" db="EMBL/GenBank/DDBJ databases">
        <title>Whole genome shotgun sequence of Phytohabitans flavus NBRC 107702.</title>
        <authorList>
            <person name="Komaki H."/>
            <person name="Tamura T."/>
        </authorList>
    </citation>
    <scope>NUCLEOTIDE SEQUENCE [LARGE SCALE GENOMIC DNA]</scope>
    <source>
        <strain evidence="2 3">NBRC 107702</strain>
    </source>
</reference>
<dbReference type="InterPro" id="IPR049777">
    <property type="entry name" value="SCO2524-like"/>
</dbReference>
<evidence type="ECO:0000313" key="3">
    <source>
        <dbReference type="Proteomes" id="UP000502508"/>
    </source>
</evidence>
<dbReference type="AlphaFoldDB" id="A0A6F8XXF0"/>
<name>A0A6F8XXF0_9ACTN</name>
<proteinExistence type="predicted"/>
<keyword evidence="3" id="KW-1185">Reference proteome</keyword>
<gene>
    <name evidence="2" type="ORF">Pflav_049260</name>
</gene>
<organism evidence="2 3">
    <name type="scientific">Phytohabitans flavus</name>
    <dbReference type="NCBI Taxonomy" id="1076124"/>
    <lineage>
        <taxon>Bacteria</taxon>
        <taxon>Bacillati</taxon>
        <taxon>Actinomycetota</taxon>
        <taxon>Actinomycetes</taxon>
        <taxon>Micromonosporales</taxon>
        <taxon>Micromonosporaceae</taxon>
    </lineage>
</organism>
<protein>
    <submittedName>
        <fullName evidence="2">Uncharacterized protein</fullName>
    </submittedName>
</protein>
<feature type="region of interest" description="Disordered" evidence="1">
    <location>
        <begin position="259"/>
        <end position="364"/>
    </location>
</feature>
<accession>A0A6F8XXF0</accession>